<reference evidence="2 3" key="1">
    <citation type="submission" date="2019-08" db="EMBL/GenBank/DDBJ databases">
        <title>Five species of Acinetobacter isolated from floral nectar and animal pollinators.</title>
        <authorList>
            <person name="Hendry T.A."/>
        </authorList>
    </citation>
    <scope>NUCLEOTIDE SEQUENCE [LARGE SCALE GENOMIC DNA]</scope>
    <source>
        <strain evidence="2 3">MD18.27</strain>
    </source>
</reference>
<dbReference type="InterPro" id="IPR029062">
    <property type="entry name" value="Class_I_gatase-like"/>
</dbReference>
<gene>
    <name evidence="2" type="ORF">I2F25_06040</name>
</gene>
<comment type="caution">
    <text evidence="2">The sequence shown here is derived from an EMBL/GenBank/DDBJ whole genome shotgun (WGS) entry which is preliminary data.</text>
</comment>
<dbReference type="SUPFAM" id="SSF52317">
    <property type="entry name" value="Class I glutamine amidotransferase-like"/>
    <property type="match status" value="1"/>
</dbReference>
<evidence type="ECO:0000313" key="3">
    <source>
        <dbReference type="Proteomes" id="UP001339883"/>
    </source>
</evidence>
<dbReference type="Proteomes" id="UP001339883">
    <property type="component" value="Unassembled WGS sequence"/>
</dbReference>
<keyword evidence="2" id="KW-0315">Glutamine amidotransferase</keyword>
<evidence type="ECO:0000259" key="1">
    <source>
        <dbReference type="Pfam" id="PF00117"/>
    </source>
</evidence>
<dbReference type="Gene3D" id="3.40.50.880">
    <property type="match status" value="1"/>
</dbReference>
<keyword evidence="3" id="KW-1185">Reference proteome</keyword>
<accession>A0ABU6DRY6</accession>
<dbReference type="PROSITE" id="PS51273">
    <property type="entry name" value="GATASE_TYPE_1"/>
    <property type="match status" value="1"/>
</dbReference>
<name>A0ABU6DRY6_9GAMM</name>
<dbReference type="InterPro" id="IPR044992">
    <property type="entry name" value="ChyE-like"/>
</dbReference>
<proteinExistence type="predicted"/>
<dbReference type="PANTHER" id="PTHR42695">
    <property type="entry name" value="GLUTAMINE AMIDOTRANSFERASE YLR126C-RELATED"/>
    <property type="match status" value="1"/>
</dbReference>
<dbReference type="CDD" id="cd01741">
    <property type="entry name" value="GATase1_1"/>
    <property type="match status" value="1"/>
</dbReference>
<dbReference type="EMBL" id="VTDN01000004">
    <property type="protein sequence ID" value="MEB5476608.1"/>
    <property type="molecule type" value="Genomic_DNA"/>
</dbReference>
<protein>
    <submittedName>
        <fullName evidence="2">Type 1 glutamine amidotransferase</fullName>
    </submittedName>
</protein>
<dbReference type="Pfam" id="PF00117">
    <property type="entry name" value="GATase"/>
    <property type="match status" value="1"/>
</dbReference>
<feature type="domain" description="Glutamine amidotransferase" evidence="1">
    <location>
        <begin position="47"/>
        <end position="192"/>
    </location>
</feature>
<dbReference type="RefSeq" id="WP_325775100.1">
    <property type="nucleotide sequence ID" value="NZ_VTDN01000004.1"/>
</dbReference>
<dbReference type="InterPro" id="IPR017926">
    <property type="entry name" value="GATASE"/>
</dbReference>
<evidence type="ECO:0000313" key="2">
    <source>
        <dbReference type="EMBL" id="MEB5476608.1"/>
    </source>
</evidence>
<organism evidence="2 3">
    <name type="scientific">Acinetobacter pollinis</name>
    <dbReference type="NCBI Taxonomy" id="2605270"/>
    <lineage>
        <taxon>Bacteria</taxon>
        <taxon>Pseudomonadati</taxon>
        <taxon>Pseudomonadota</taxon>
        <taxon>Gammaproteobacteria</taxon>
        <taxon>Moraxellales</taxon>
        <taxon>Moraxellaceae</taxon>
        <taxon>Acinetobacter</taxon>
    </lineage>
</organism>
<dbReference type="PANTHER" id="PTHR42695:SF5">
    <property type="entry name" value="GLUTAMINE AMIDOTRANSFERASE YLR126C-RELATED"/>
    <property type="match status" value="1"/>
</dbReference>
<sequence length="244" mass="27650">MKKNLRVHYFQHIAGEGFGSFYDFLKQHDAVITATEFFALPIETYIEIEALPAIEEVDLLIIMGGKMSVHDEALYPWLKVEKRWLRRYLAQKKPVLGLCLGGQLIANALGGYVGNCDSSEVGWIQVVKVNDVGEPHFNFPEEIQVISWHKQYFEIPKGAVQLASSIQCRNQAFQIGHNVLGFQFHPEITASSLKLFLDDEADIGTGMLTSHEIDDLEKTILDSNFWQGHKLVEDAISFIVRDEL</sequence>